<keyword evidence="6" id="KW-0539">Nucleus</keyword>
<dbReference type="InterPro" id="IPR038846">
    <property type="entry name" value="RPC9"/>
</dbReference>
<evidence type="ECO:0000256" key="6">
    <source>
        <dbReference type="ARBA" id="ARBA00023242"/>
    </source>
</evidence>
<feature type="region of interest" description="Disordered" evidence="7">
    <location>
        <begin position="160"/>
        <end position="222"/>
    </location>
</feature>
<evidence type="ECO:0000256" key="4">
    <source>
        <dbReference type="ARBA" id="ARBA00022478"/>
    </source>
</evidence>
<dbReference type="SUPFAM" id="SSF47819">
    <property type="entry name" value="HRDC-like"/>
    <property type="match status" value="1"/>
</dbReference>
<proteinExistence type="inferred from homology"/>
<evidence type="ECO:0000256" key="3">
    <source>
        <dbReference type="ARBA" id="ARBA00016672"/>
    </source>
</evidence>
<dbReference type="HOGENOM" id="CLU_092529_0_0_1"/>
<dbReference type="PANTHER" id="PTHR15561:SF0">
    <property type="entry name" value="DNA-DIRECTED RNA POLYMERASE III SUBUNIT RPC9"/>
    <property type="match status" value="1"/>
</dbReference>
<dbReference type="STRING" id="765440.A0A0C3AWQ3"/>
<dbReference type="Pfam" id="PF03874">
    <property type="entry name" value="RNA_pol_Rpb4"/>
    <property type="match status" value="1"/>
</dbReference>
<dbReference type="PANTHER" id="PTHR15561">
    <property type="entry name" value="CALCITONIN GENE-RELATED PEPTIDE-RECEPTOR COMPONENT PROTEIN"/>
    <property type="match status" value="1"/>
</dbReference>
<evidence type="ECO:0000256" key="5">
    <source>
        <dbReference type="ARBA" id="ARBA00023163"/>
    </source>
</evidence>
<evidence type="ECO:0000256" key="7">
    <source>
        <dbReference type="SAM" id="MobiDB-lite"/>
    </source>
</evidence>
<protein>
    <recommendedName>
        <fullName evidence="3">DNA-directed RNA polymerase III subunit RPC9</fullName>
    </recommendedName>
</protein>
<evidence type="ECO:0000313" key="10">
    <source>
        <dbReference type="Proteomes" id="UP000054166"/>
    </source>
</evidence>
<dbReference type="InterPro" id="IPR006590">
    <property type="entry name" value="RNA_pol_Rpb4/RPC9_core"/>
</dbReference>
<comment type="subcellular location">
    <subcellularLocation>
        <location evidence="1">Nucleus</location>
    </subcellularLocation>
</comment>
<comment type="similarity">
    <text evidence="2">Belongs to the eukaryotic RPC9 RNA polymerase subunit family.</text>
</comment>
<feature type="compositionally biased region" description="Acidic residues" evidence="7">
    <location>
        <begin position="175"/>
        <end position="186"/>
    </location>
</feature>
<dbReference type="Proteomes" id="UP000054166">
    <property type="component" value="Unassembled WGS sequence"/>
</dbReference>
<dbReference type="InterPro" id="IPR010997">
    <property type="entry name" value="HRDC-like_sf"/>
</dbReference>
<evidence type="ECO:0000259" key="8">
    <source>
        <dbReference type="SMART" id="SM00657"/>
    </source>
</evidence>
<dbReference type="InParanoid" id="A0A0C3AWQ3"/>
<keyword evidence="5" id="KW-0804">Transcription</keyword>
<name>A0A0C3AWQ3_PILCF</name>
<dbReference type="FunCoup" id="A0A0C3AWQ3">
    <property type="interactions" value="100"/>
</dbReference>
<dbReference type="Gene3D" id="1.20.1250.40">
    <property type="match status" value="1"/>
</dbReference>
<reference evidence="9 10" key="1">
    <citation type="submission" date="2014-04" db="EMBL/GenBank/DDBJ databases">
        <authorList>
            <consortium name="DOE Joint Genome Institute"/>
            <person name="Kuo A."/>
            <person name="Tarkka M."/>
            <person name="Buscot F."/>
            <person name="Kohler A."/>
            <person name="Nagy L.G."/>
            <person name="Floudas D."/>
            <person name="Copeland A."/>
            <person name="Barry K.W."/>
            <person name="Cichocki N."/>
            <person name="Veneault-Fourrey C."/>
            <person name="LaButti K."/>
            <person name="Lindquist E.A."/>
            <person name="Lipzen A."/>
            <person name="Lundell T."/>
            <person name="Morin E."/>
            <person name="Murat C."/>
            <person name="Sun H."/>
            <person name="Tunlid A."/>
            <person name="Henrissat B."/>
            <person name="Grigoriev I.V."/>
            <person name="Hibbett D.S."/>
            <person name="Martin F."/>
            <person name="Nordberg H.P."/>
            <person name="Cantor M.N."/>
            <person name="Hua S.X."/>
        </authorList>
    </citation>
    <scope>NUCLEOTIDE SEQUENCE [LARGE SCALE GENOMIC DNA]</scope>
    <source>
        <strain evidence="9 10">F 1598</strain>
    </source>
</reference>
<dbReference type="InterPro" id="IPR038324">
    <property type="entry name" value="Rpb4/RPC9_sf"/>
</dbReference>
<reference evidence="10" key="2">
    <citation type="submission" date="2015-01" db="EMBL/GenBank/DDBJ databases">
        <title>Evolutionary Origins and Diversification of the Mycorrhizal Mutualists.</title>
        <authorList>
            <consortium name="DOE Joint Genome Institute"/>
            <consortium name="Mycorrhizal Genomics Consortium"/>
            <person name="Kohler A."/>
            <person name="Kuo A."/>
            <person name="Nagy L.G."/>
            <person name="Floudas D."/>
            <person name="Copeland A."/>
            <person name="Barry K.W."/>
            <person name="Cichocki N."/>
            <person name="Veneault-Fourrey C."/>
            <person name="LaButti K."/>
            <person name="Lindquist E.A."/>
            <person name="Lipzen A."/>
            <person name="Lundell T."/>
            <person name="Morin E."/>
            <person name="Murat C."/>
            <person name="Riley R."/>
            <person name="Ohm R."/>
            <person name="Sun H."/>
            <person name="Tunlid A."/>
            <person name="Henrissat B."/>
            <person name="Grigoriev I.V."/>
            <person name="Hibbett D.S."/>
            <person name="Martin F."/>
        </authorList>
    </citation>
    <scope>NUCLEOTIDE SEQUENCE [LARGE SCALE GENOMIC DNA]</scope>
    <source>
        <strain evidence="10">F 1598</strain>
    </source>
</reference>
<dbReference type="GO" id="GO:0000166">
    <property type="term" value="F:nucleotide binding"/>
    <property type="evidence" value="ECO:0007669"/>
    <property type="project" value="InterPro"/>
</dbReference>
<dbReference type="AlphaFoldDB" id="A0A0C3AWQ3"/>
<evidence type="ECO:0000256" key="1">
    <source>
        <dbReference type="ARBA" id="ARBA00004123"/>
    </source>
</evidence>
<evidence type="ECO:0000256" key="2">
    <source>
        <dbReference type="ARBA" id="ARBA00006898"/>
    </source>
</evidence>
<feature type="compositionally biased region" description="Basic and acidic residues" evidence="7">
    <location>
        <begin position="187"/>
        <end position="202"/>
    </location>
</feature>
<dbReference type="GO" id="GO:0006384">
    <property type="term" value="P:transcription initiation at RNA polymerase III promoter"/>
    <property type="evidence" value="ECO:0007669"/>
    <property type="project" value="InterPro"/>
</dbReference>
<dbReference type="GO" id="GO:0005666">
    <property type="term" value="C:RNA polymerase III complex"/>
    <property type="evidence" value="ECO:0007669"/>
    <property type="project" value="InterPro"/>
</dbReference>
<evidence type="ECO:0000313" key="9">
    <source>
        <dbReference type="EMBL" id="KIM78443.1"/>
    </source>
</evidence>
<dbReference type="OrthoDB" id="1746530at2759"/>
<dbReference type="SMART" id="SM00657">
    <property type="entry name" value="RPOL4c"/>
    <property type="match status" value="1"/>
</dbReference>
<accession>A0A0C3AWQ3</accession>
<sequence>MEVLNARSALLSNHEVLTLLRELDSDHLARTKTALRIKKEEDSSGNVIGRGGHDPTTDDVSENLRTVEVEAIQYLSADYQPTISQTPAGITKLVKELAPFELTKAEKLQVVNLAPTEPVELYVIVEELEDRLGGRMEDILSVVRASLVSPHPTTTIAATEQEAHEDAGGAPQIFLEEEQKWDDDDEGSRGGEAEELVYPHEDLFDDTGEGVGVEGDLDMEED</sequence>
<gene>
    <name evidence="9" type="ORF">PILCRDRAFT_824324</name>
</gene>
<dbReference type="InterPro" id="IPR005574">
    <property type="entry name" value="Rpb4/RPC9"/>
</dbReference>
<keyword evidence="4" id="KW-0240">DNA-directed RNA polymerase</keyword>
<feature type="domain" description="RNA polymerase Rpb4/RPC9 core" evidence="8">
    <location>
        <begin position="1"/>
        <end position="150"/>
    </location>
</feature>
<dbReference type="EMBL" id="KN833016">
    <property type="protein sequence ID" value="KIM78443.1"/>
    <property type="molecule type" value="Genomic_DNA"/>
</dbReference>
<keyword evidence="10" id="KW-1185">Reference proteome</keyword>
<organism evidence="9 10">
    <name type="scientific">Piloderma croceum (strain F 1598)</name>
    <dbReference type="NCBI Taxonomy" id="765440"/>
    <lineage>
        <taxon>Eukaryota</taxon>
        <taxon>Fungi</taxon>
        <taxon>Dikarya</taxon>
        <taxon>Basidiomycota</taxon>
        <taxon>Agaricomycotina</taxon>
        <taxon>Agaricomycetes</taxon>
        <taxon>Agaricomycetidae</taxon>
        <taxon>Atheliales</taxon>
        <taxon>Atheliaceae</taxon>
        <taxon>Piloderma</taxon>
    </lineage>
</organism>